<sequence>MFATAAPFLSPTPSPNASSPPPYSAPANPRRLWQTATGGDPPSRRTGRLGPPRAPPPDPFSGTPLLPLTPFVMPCTHIAAPVPTWPPLPRLPTYDEALASGPPPRPPPYAADARVPPANLPACIASFVAAPRPPPGRPSTLGAPAAATEQQQRAPAPRGRPAPARVAPRRASAPARRDVCRSYVLPAAVVCGYIGVAIALFVGIYLLGEQRRGA</sequence>
<accession>A0A1S6JLK9</accession>
<feature type="region of interest" description="Disordered" evidence="1">
    <location>
        <begin position="129"/>
        <end position="171"/>
    </location>
</feature>
<feature type="transmembrane region" description="Helical" evidence="2">
    <location>
        <begin position="183"/>
        <end position="207"/>
    </location>
</feature>
<feature type="region of interest" description="Disordered" evidence="1">
    <location>
        <begin position="1"/>
        <end position="65"/>
    </location>
</feature>
<feature type="compositionally biased region" description="Pro residues" evidence="1">
    <location>
        <begin position="10"/>
        <end position="24"/>
    </location>
</feature>
<keyword evidence="2" id="KW-1133">Transmembrane helix</keyword>
<feature type="compositionally biased region" description="Low complexity" evidence="1">
    <location>
        <begin position="153"/>
        <end position="171"/>
    </location>
</feature>
<keyword evidence="2" id="KW-0812">Transmembrane</keyword>
<evidence type="ECO:0000256" key="1">
    <source>
        <dbReference type="SAM" id="MobiDB-lite"/>
    </source>
</evidence>
<evidence type="ECO:0000256" key="2">
    <source>
        <dbReference type="SAM" id="Phobius"/>
    </source>
</evidence>
<organismHost>
    <name type="scientific">Ateles</name>
    <dbReference type="NCBI Taxonomy" id="9506"/>
</organismHost>
<evidence type="ECO:0000313" key="3">
    <source>
        <dbReference type="EMBL" id="AQS79160.1"/>
    </source>
</evidence>
<dbReference type="EMBL" id="KY385637">
    <property type="protein sequence ID" value="AQS79160.1"/>
    <property type="molecule type" value="Genomic_DNA"/>
</dbReference>
<evidence type="ECO:0000313" key="4">
    <source>
        <dbReference type="Proteomes" id="UP000243553"/>
    </source>
</evidence>
<dbReference type="RefSeq" id="YP_009361882.1">
    <property type="nucleotide sequence ID" value="NC_034446.1"/>
</dbReference>
<dbReference type="Proteomes" id="UP000243553">
    <property type="component" value="Segment"/>
</dbReference>
<protein>
    <submittedName>
        <fullName evidence="3">Membrane protein UL56</fullName>
    </submittedName>
</protein>
<keyword evidence="2" id="KW-0472">Membrane</keyword>
<gene>
    <name evidence="3" type="primary">UL56</name>
</gene>
<proteinExistence type="predicted"/>
<dbReference type="KEGG" id="vg:32707863"/>
<reference evidence="3 4" key="1">
    <citation type="journal article" date="2017" name="Arch. Virol.">
        <title>Sequence of the ateline alphaherpesvirus 1 (HVA1) genome.</title>
        <authorList>
            <person name="Eberle R."/>
            <person name="Black D.H."/>
        </authorList>
    </citation>
    <scope>NUCLEOTIDE SEQUENCE [LARGE SCALE GENOMIC DNA]</scope>
    <source>
        <strain evidence="3">Lennette</strain>
    </source>
</reference>
<keyword evidence="4" id="KW-1185">Reference proteome</keyword>
<organism evidence="3 4">
    <name type="scientific">Herpesvirus ateles type 1 (strain Lennette)</name>
    <dbReference type="NCBI Taxonomy" id="35243"/>
    <lineage>
        <taxon>Viruses</taxon>
        <taxon>Duplodnaviria</taxon>
        <taxon>Heunggongvirae</taxon>
        <taxon>Peploviricota</taxon>
        <taxon>Herviviricetes</taxon>
        <taxon>Herpesvirales</taxon>
        <taxon>Orthoherpesviridae</taxon>
        <taxon>Alphaherpesvirinae</taxon>
        <taxon>Simplexvirus</taxon>
        <taxon>Simplexvirus atelinealpha1</taxon>
    </lineage>
</organism>
<name>A0A1S6JLK9_HSVA1</name>
<dbReference type="GeneID" id="32707863"/>